<comment type="caution">
    <text evidence="1">The sequence shown here is derived from an EMBL/GenBank/DDBJ whole genome shotgun (WGS) entry which is preliminary data.</text>
</comment>
<name>A0A822YY18_NELNU</name>
<evidence type="ECO:0000313" key="1">
    <source>
        <dbReference type="EMBL" id="DAD34148.1"/>
    </source>
</evidence>
<gene>
    <name evidence="1" type="ORF">HUJ06_004788</name>
</gene>
<dbReference type="Proteomes" id="UP000607653">
    <property type="component" value="Unassembled WGS sequence"/>
</dbReference>
<dbReference type="EMBL" id="DUZY01000004">
    <property type="protein sequence ID" value="DAD34148.1"/>
    <property type="molecule type" value="Genomic_DNA"/>
</dbReference>
<dbReference type="AlphaFoldDB" id="A0A822YY18"/>
<accession>A0A822YY18</accession>
<evidence type="ECO:0000313" key="2">
    <source>
        <dbReference type="Proteomes" id="UP000607653"/>
    </source>
</evidence>
<organism evidence="1 2">
    <name type="scientific">Nelumbo nucifera</name>
    <name type="common">Sacred lotus</name>
    <dbReference type="NCBI Taxonomy" id="4432"/>
    <lineage>
        <taxon>Eukaryota</taxon>
        <taxon>Viridiplantae</taxon>
        <taxon>Streptophyta</taxon>
        <taxon>Embryophyta</taxon>
        <taxon>Tracheophyta</taxon>
        <taxon>Spermatophyta</taxon>
        <taxon>Magnoliopsida</taxon>
        <taxon>Proteales</taxon>
        <taxon>Nelumbonaceae</taxon>
        <taxon>Nelumbo</taxon>
    </lineage>
</organism>
<reference evidence="1 2" key="1">
    <citation type="journal article" date="2020" name="Mol. Biol. Evol.">
        <title>Distinct Expression and Methylation Patterns for Genes with Different Fates following a Single Whole-Genome Duplication in Flowering Plants.</title>
        <authorList>
            <person name="Shi T."/>
            <person name="Rahmani R.S."/>
            <person name="Gugger P.F."/>
            <person name="Wang M."/>
            <person name="Li H."/>
            <person name="Zhang Y."/>
            <person name="Li Z."/>
            <person name="Wang Q."/>
            <person name="Van de Peer Y."/>
            <person name="Marchal K."/>
            <person name="Chen J."/>
        </authorList>
    </citation>
    <scope>NUCLEOTIDE SEQUENCE [LARGE SCALE GENOMIC DNA]</scope>
    <source>
        <tissue evidence="1">Leaf</tissue>
    </source>
</reference>
<keyword evidence="2" id="KW-1185">Reference proteome</keyword>
<sequence length="98" mass="11401">METRLKMRISRMFRSSFGSFKPRNISDVIERPTFVAQNRRDFHLLEPSSPKVRIFPSMCRSRWSETMEGGVERDCRSRSKGGVTEVEGIGTWPMFRVG</sequence>
<proteinExistence type="predicted"/>
<protein>
    <submittedName>
        <fullName evidence="1">Uncharacterized protein</fullName>
    </submittedName>
</protein>